<evidence type="ECO:0000313" key="3">
    <source>
        <dbReference type="Proteomes" id="UP000660675"/>
    </source>
</evidence>
<organism evidence="2 3">
    <name type="scientific">Streptomyces gelaticus</name>
    <dbReference type="NCBI Taxonomy" id="285446"/>
    <lineage>
        <taxon>Bacteria</taxon>
        <taxon>Bacillati</taxon>
        <taxon>Actinomycetota</taxon>
        <taxon>Actinomycetes</taxon>
        <taxon>Kitasatosporales</taxon>
        <taxon>Streptomycetaceae</taxon>
        <taxon>Streptomyces</taxon>
    </lineage>
</organism>
<evidence type="ECO:0000259" key="1">
    <source>
        <dbReference type="Pfam" id="PF13192"/>
    </source>
</evidence>
<reference evidence="3" key="1">
    <citation type="journal article" date="2019" name="Int. J. Syst. Evol. Microbiol.">
        <title>The Global Catalogue of Microorganisms (GCM) 10K type strain sequencing project: providing services to taxonomists for standard genome sequencing and annotation.</title>
        <authorList>
            <consortium name="The Broad Institute Genomics Platform"/>
            <consortium name="The Broad Institute Genome Sequencing Center for Infectious Disease"/>
            <person name="Wu L."/>
            <person name="Ma J."/>
        </authorList>
    </citation>
    <scope>NUCLEOTIDE SEQUENCE [LARGE SCALE GENOMIC DNA]</scope>
    <source>
        <strain evidence="3">JCM 4376</strain>
    </source>
</reference>
<comment type="caution">
    <text evidence="2">The sequence shown here is derived from an EMBL/GenBank/DDBJ whole genome shotgun (WGS) entry which is preliminary data.</text>
</comment>
<feature type="domain" description="Thioredoxin-like fold" evidence="1">
    <location>
        <begin position="1"/>
        <end position="71"/>
    </location>
</feature>
<proteinExistence type="predicted"/>
<accession>A0ABQ2W2B7</accession>
<protein>
    <recommendedName>
        <fullName evidence="1">Thioredoxin-like fold domain-containing protein</fullName>
    </recommendedName>
</protein>
<dbReference type="Gene3D" id="3.40.30.10">
    <property type="entry name" value="Glutaredoxin"/>
    <property type="match status" value="1"/>
</dbReference>
<dbReference type="Proteomes" id="UP000660675">
    <property type="component" value="Unassembled WGS sequence"/>
</dbReference>
<dbReference type="InterPro" id="IPR012336">
    <property type="entry name" value="Thioredoxin-like_fold"/>
</dbReference>
<dbReference type="RefSeq" id="WP_229867124.1">
    <property type="nucleotide sequence ID" value="NZ_BMTF01000014.1"/>
</dbReference>
<name>A0ABQ2W2B7_9ACTN</name>
<evidence type="ECO:0000313" key="2">
    <source>
        <dbReference type="EMBL" id="GGV89114.1"/>
    </source>
</evidence>
<dbReference type="Pfam" id="PF13192">
    <property type="entry name" value="Thioredoxin_3"/>
    <property type="match status" value="1"/>
</dbReference>
<keyword evidence="3" id="KW-1185">Reference proteome</keyword>
<dbReference type="EMBL" id="BMTF01000014">
    <property type="protein sequence ID" value="GGV89114.1"/>
    <property type="molecule type" value="Genomic_DNA"/>
</dbReference>
<sequence length="109" mass="11070">MRITVLTVPECPNGPVVRERIAAALAGRQAEVQLVEVSDQAEAERVGMTGSPTVLLDGVDPFARAGAVPSVSCRIYREADGRADGAPSVEALSKALAAAGPAAPADADC</sequence>
<gene>
    <name evidence="2" type="ORF">GCM10015535_42060</name>
</gene>